<keyword evidence="2" id="KW-1185">Reference proteome</keyword>
<name>A0A2V4CFF6_9FLAO</name>
<gene>
    <name evidence="1" type="ORF">DMB68_14980</name>
</gene>
<comment type="caution">
    <text evidence="1">The sequence shown here is derived from an EMBL/GenBank/DDBJ whole genome shotgun (WGS) entry which is preliminary data.</text>
</comment>
<reference evidence="1 2" key="1">
    <citation type="submission" date="2018-05" db="EMBL/GenBank/DDBJ databases">
        <title>Flavobacterium sp. strain IMCC34758, incomplete genome.</title>
        <authorList>
            <person name="Joung Y."/>
        </authorList>
    </citation>
    <scope>NUCLEOTIDE SEQUENCE [LARGE SCALE GENOMIC DNA]</scope>
    <source>
        <strain evidence="1 2">IMCC34758</strain>
    </source>
</reference>
<proteinExistence type="predicted"/>
<evidence type="ECO:0000313" key="1">
    <source>
        <dbReference type="EMBL" id="PXY44754.1"/>
    </source>
</evidence>
<dbReference type="AlphaFoldDB" id="A0A2V4CFF6"/>
<evidence type="ECO:0000313" key="2">
    <source>
        <dbReference type="Proteomes" id="UP000247681"/>
    </source>
</evidence>
<organism evidence="1 2">
    <name type="scientific">Flavobacterium hydrophilum</name>
    <dbReference type="NCBI Taxonomy" id="2211445"/>
    <lineage>
        <taxon>Bacteria</taxon>
        <taxon>Pseudomonadati</taxon>
        <taxon>Bacteroidota</taxon>
        <taxon>Flavobacteriia</taxon>
        <taxon>Flavobacteriales</taxon>
        <taxon>Flavobacteriaceae</taxon>
        <taxon>Flavobacterium</taxon>
    </lineage>
</organism>
<protein>
    <submittedName>
        <fullName evidence="1">Uncharacterized protein</fullName>
    </submittedName>
</protein>
<dbReference type="EMBL" id="QJHL01000003">
    <property type="protein sequence ID" value="PXY44754.1"/>
    <property type="molecule type" value="Genomic_DNA"/>
</dbReference>
<sequence>MAQNKNFSVENNLITWKLVYNTSVSISDLKNNPRLEFKTDSTGSIKKGSENLNKLNEYTADFKIESKAGKYRATVYNIRLYDPKAVVSSGETKVIYPIDNPIEKEWLKRNGTVREALLWYNITEIMNPFLTEIFTLKKRVKEDW</sequence>
<dbReference type="Proteomes" id="UP000247681">
    <property type="component" value="Unassembled WGS sequence"/>
</dbReference>
<accession>A0A2V4CFF6</accession>